<evidence type="ECO:0000313" key="2">
    <source>
        <dbReference type="Proteomes" id="UP000018877"/>
    </source>
</evidence>
<sequence>MAEIKQEGYQAIRNYMQANWKYIELQDDTGNKIVRLSPSDLRVTWTHATGEKTLKLQIVVKGSDTDIVKPKTFSKSAIYDVATGGTPYSVESFTSFTMESDQDELTVIHSLEVPKV</sequence>
<name>A0AB94IM28_9BACI</name>
<dbReference type="Proteomes" id="UP000018877">
    <property type="component" value="Unassembled WGS sequence"/>
</dbReference>
<comment type="caution">
    <text evidence="1">The sequence shown here is derived from an EMBL/GenBank/DDBJ whole genome shotgun (WGS) entry which is preliminary data.</text>
</comment>
<organism evidence="1 2">
    <name type="scientific">Neobacillus vireti LMG 21834</name>
    <dbReference type="NCBI Taxonomy" id="1131730"/>
    <lineage>
        <taxon>Bacteria</taxon>
        <taxon>Bacillati</taxon>
        <taxon>Bacillota</taxon>
        <taxon>Bacilli</taxon>
        <taxon>Bacillales</taxon>
        <taxon>Bacillaceae</taxon>
        <taxon>Neobacillus</taxon>
    </lineage>
</organism>
<keyword evidence="2" id="KW-1185">Reference proteome</keyword>
<proteinExistence type="predicted"/>
<dbReference type="AlphaFoldDB" id="A0AB94IM28"/>
<gene>
    <name evidence="1" type="ORF">BAVI_14029</name>
</gene>
<evidence type="ECO:0000313" key="1">
    <source>
        <dbReference type="EMBL" id="ETI68127.1"/>
    </source>
</evidence>
<dbReference type="EMBL" id="ALAN01000076">
    <property type="protein sequence ID" value="ETI68127.1"/>
    <property type="molecule type" value="Genomic_DNA"/>
</dbReference>
<reference evidence="1 2" key="1">
    <citation type="journal article" date="2014" name="Environ. Microbiol.">
        <title>The nitrate-ammonifying and nosZ-carrying bacterium Bacillus vireti is a potent source and sink for nitric and nitrous oxide under high nitrate conditions.</title>
        <authorList>
            <person name="Mania D."/>
            <person name="Heylen K."/>
            <person name="van Spanning R.J."/>
            <person name="Frostegard A."/>
        </authorList>
    </citation>
    <scope>NUCLEOTIDE SEQUENCE [LARGE SCALE GENOMIC DNA]</scope>
    <source>
        <strain evidence="1 2">LMG 21834</strain>
    </source>
</reference>
<protein>
    <submittedName>
        <fullName evidence="1">Uncharacterized protein</fullName>
    </submittedName>
</protein>
<accession>A0AB94IM28</accession>
<dbReference type="RefSeq" id="WP_024028989.1">
    <property type="nucleotide sequence ID" value="NZ_ALAN01000076.1"/>
</dbReference>